<gene>
    <name evidence="2" type="ORF">F7D14_10185</name>
</gene>
<dbReference type="AlphaFoldDB" id="A0A6B8M839"/>
<accession>A0A6B8M839</accession>
<feature type="region of interest" description="Disordered" evidence="1">
    <location>
        <begin position="98"/>
        <end position="125"/>
    </location>
</feature>
<dbReference type="Proteomes" id="UP000422569">
    <property type="component" value="Chromosome"/>
</dbReference>
<dbReference type="RefSeq" id="WP_016922051.1">
    <property type="nucleotide sequence ID" value="NZ_CP044331.1"/>
</dbReference>
<feature type="compositionally biased region" description="Low complexity" evidence="1">
    <location>
        <begin position="98"/>
        <end position="119"/>
    </location>
</feature>
<keyword evidence="3" id="KW-1185">Reference proteome</keyword>
<protein>
    <submittedName>
        <fullName evidence="2">Uncharacterized protein</fullName>
    </submittedName>
</protein>
<dbReference type="KEGG" id="mpar:F7D14_10185"/>
<organism evidence="2 3">
    <name type="scientific">Methylocystis parvus</name>
    <dbReference type="NCBI Taxonomy" id="134"/>
    <lineage>
        <taxon>Bacteria</taxon>
        <taxon>Pseudomonadati</taxon>
        <taxon>Pseudomonadota</taxon>
        <taxon>Alphaproteobacteria</taxon>
        <taxon>Hyphomicrobiales</taxon>
        <taxon>Methylocystaceae</taxon>
        <taxon>Methylocystis</taxon>
    </lineage>
</organism>
<name>A0A6B8M839_9HYPH</name>
<evidence type="ECO:0000313" key="2">
    <source>
        <dbReference type="EMBL" id="QGM97799.1"/>
    </source>
</evidence>
<evidence type="ECO:0000313" key="3">
    <source>
        <dbReference type="Proteomes" id="UP000422569"/>
    </source>
</evidence>
<proteinExistence type="predicted"/>
<dbReference type="EMBL" id="CP044331">
    <property type="protein sequence ID" value="QGM97799.1"/>
    <property type="molecule type" value="Genomic_DNA"/>
</dbReference>
<reference evidence="2 3" key="1">
    <citation type="submission" date="2019-09" db="EMBL/GenBank/DDBJ databases">
        <title>Isolation and complete genome sequencing of Methylocystis species.</title>
        <authorList>
            <person name="Rumah B.L."/>
            <person name="Stead C.E."/>
            <person name="Stevens B.C."/>
            <person name="Minton N.P."/>
            <person name="Grosse-Honebrink A."/>
            <person name="Zhang Y."/>
        </authorList>
    </citation>
    <scope>NUCLEOTIDE SEQUENCE [LARGE SCALE GENOMIC DNA]</scope>
    <source>
        <strain evidence="2 3">BRCS2</strain>
    </source>
</reference>
<evidence type="ECO:0000256" key="1">
    <source>
        <dbReference type="SAM" id="MobiDB-lite"/>
    </source>
</evidence>
<sequence length="125" mass="13426">MYHRIVTLSEPIEIPGQATIRTIGLRVPRFADYMSIGMPFTWVEVGTGGYQQETPELLQAWIERLADIDPNFLALLGLRDTLELKGAIADFFREALAPAPSPSSSGPLPASSSSASAGPTGPSRI</sequence>